<reference evidence="3 4" key="1">
    <citation type="journal article" date="2016" name="Nat. Commun.">
        <title>Thousands of microbial genomes shed light on interconnected biogeochemical processes in an aquifer system.</title>
        <authorList>
            <person name="Anantharaman K."/>
            <person name="Brown C.T."/>
            <person name="Hug L.A."/>
            <person name="Sharon I."/>
            <person name="Castelle C.J."/>
            <person name="Probst A.J."/>
            <person name="Thomas B.C."/>
            <person name="Singh A."/>
            <person name="Wilkins M.J."/>
            <person name="Karaoz U."/>
            <person name="Brodie E.L."/>
            <person name="Williams K.H."/>
            <person name="Hubbard S.S."/>
            <person name="Banfield J.F."/>
        </authorList>
    </citation>
    <scope>NUCLEOTIDE SEQUENCE [LARGE SCALE GENOMIC DNA]</scope>
</reference>
<evidence type="ECO:0000313" key="4">
    <source>
        <dbReference type="Proteomes" id="UP000177040"/>
    </source>
</evidence>
<evidence type="ECO:0000256" key="1">
    <source>
        <dbReference type="SAM" id="MobiDB-lite"/>
    </source>
</evidence>
<dbReference type="Proteomes" id="UP000177040">
    <property type="component" value="Unassembled WGS sequence"/>
</dbReference>
<name>A0A1F6N4P0_9BACT</name>
<dbReference type="SUPFAM" id="SSF143100">
    <property type="entry name" value="TTHA1013/TTHA0281-like"/>
    <property type="match status" value="1"/>
</dbReference>
<proteinExistence type="predicted"/>
<feature type="region of interest" description="Disordered" evidence="1">
    <location>
        <begin position="63"/>
        <end position="82"/>
    </location>
</feature>
<evidence type="ECO:0000313" key="3">
    <source>
        <dbReference type="EMBL" id="OGH78899.1"/>
    </source>
</evidence>
<dbReference type="InterPro" id="IPR031807">
    <property type="entry name" value="HicB-like"/>
</dbReference>
<evidence type="ECO:0000259" key="2">
    <source>
        <dbReference type="Pfam" id="PF15919"/>
    </source>
</evidence>
<feature type="domain" description="HicB-like antitoxin of toxin-antitoxin system" evidence="2">
    <location>
        <begin position="13"/>
        <end position="66"/>
    </location>
</feature>
<dbReference type="InterPro" id="IPR051404">
    <property type="entry name" value="TA_system_antitoxin"/>
</dbReference>
<comment type="caution">
    <text evidence="3">The sequence shown here is derived from an EMBL/GenBank/DDBJ whole genome shotgun (WGS) entry which is preliminary data.</text>
</comment>
<gene>
    <name evidence="3" type="ORF">A2983_00970</name>
</gene>
<dbReference type="InterPro" id="IPR035069">
    <property type="entry name" value="TTHA1013/TTHA0281-like"/>
</dbReference>
<sequence length="82" mass="9104">MVAKTIKKVVKGFPVLIHPDESGGFWVECPSFGGCYSEGDTVEDAMKNIEEVIELCLELQEEENRPEFSHSNSSSSFNPLPI</sequence>
<dbReference type="AlphaFoldDB" id="A0A1F6N4P0"/>
<dbReference type="PANTHER" id="PTHR34504">
    <property type="entry name" value="ANTITOXIN HICB"/>
    <property type="match status" value="1"/>
</dbReference>
<protein>
    <recommendedName>
        <fullName evidence="2">HicB-like antitoxin of toxin-antitoxin system domain-containing protein</fullName>
    </recommendedName>
</protein>
<feature type="compositionally biased region" description="Low complexity" evidence="1">
    <location>
        <begin position="69"/>
        <end position="82"/>
    </location>
</feature>
<dbReference type="Gene3D" id="3.30.160.250">
    <property type="match status" value="1"/>
</dbReference>
<dbReference type="PANTHER" id="PTHR34504:SF4">
    <property type="entry name" value="ANTITOXIN HICB"/>
    <property type="match status" value="1"/>
</dbReference>
<accession>A0A1F6N4P0</accession>
<dbReference type="EMBL" id="MFQH01000001">
    <property type="protein sequence ID" value="OGH78899.1"/>
    <property type="molecule type" value="Genomic_DNA"/>
</dbReference>
<dbReference type="Pfam" id="PF15919">
    <property type="entry name" value="HicB_lk_antitox"/>
    <property type="match status" value="1"/>
</dbReference>
<organism evidence="3 4">
    <name type="scientific">Candidatus Magasanikbacteria bacterium RIFCSPLOWO2_01_FULL_40_15</name>
    <dbReference type="NCBI Taxonomy" id="1798686"/>
    <lineage>
        <taxon>Bacteria</taxon>
        <taxon>Candidatus Magasanikiibacteriota</taxon>
    </lineage>
</organism>